<dbReference type="Pfam" id="PF26215">
    <property type="entry name" value="HTH_animal"/>
    <property type="match status" value="1"/>
</dbReference>
<reference evidence="2" key="2">
    <citation type="journal article" date="2019" name="Gigascience">
        <title>High-quality Schistosoma haematobium genome achieved by single-molecule and long-range sequencing.</title>
        <authorList>
            <person name="Stroehlein A.J."/>
            <person name="Korhonen P.K."/>
            <person name="Chong T.M."/>
            <person name="Lim Y.L."/>
            <person name="Chan K.G."/>
            <person name="Webster B."/>
            <person name="Rollinson D."/>
            <person name="Brindley P.J."/>
            <person name="Gasser R.B."/>
            <person name="Young N.D."/>
        </authorList>
    </citation>
    <scope>NUCLEOTIDE SEQUENCE</scope>
</reference>
<protein>
    <recommendedName>
        <fullName evidence="1">Reverse transcriptase domain-containing protein</fullName>
    </recommendedName>
</protein>
<proteinExistence type="predicted"/>
<dbReference type="Pfam" id="PF00078">
    <property type="entry name" value="RVT_1"/>
    <property type="match status" value="1"/>
</dbReference>
<dbReference type="RefSeq" id="XP_051072631.1">
    <property type="nucleotide sequence ID" value="XM_051212448.1"/>
</dbReference>
<feature type="domain" description="Reverse transcriptase" evidence="1">
    <location>
        <begin position="338"/>
        <end position="588"/>
    </location>
</feature>
<name>A0A922LT45_SCHHA</name>
<dbReference type="GeneID" id="75577240"/>
<dbReference type="InterPro" id="IPR000477">
    <property type="entry name" value="RT_dom"/>
</dbReference>
<gene>
    <name evidence="2" type="ORF">MS3_00004520</name>
</gene>
<dbReference type="PROSITE" id="PS50878">
    <property type="entry name" value="RT_POL"/>
    <property type="match status" value="1"/>
</dbReference>
<dbReference type="Proteomes" id="UP000471633">
    <property type="component" value="Unassembled WGS sequence"/>
</dbReference>
<dbReference type="AlphaFoldDB" id="A0A922LT45"/>
<reference evidence="2" key="1">
    <citation type="journal article" date="2012" name="Nat. Genet.">
        <title>Whole-genome sequence of Schistosoma haematobium.</title>
        <authorList>
            <person name="Young N.D."/>
            <person name="Jex A.R."/>
            <person name="Li B."/>
            <person name="Liu S."/>
            <person name="Yang L."/>
            <person name="Xiong Z."/>
            <person name="Li Y."/>
            <person name="Cantacessi C."/>
            <person name="Hall R.S."/>
            <person name="Xu X."/>
            <person name="Chen F."/>
            <person name="Wu X."/>
            <person name="Zerlotini A."/>
            <person name="Oliveira G."/>
            <person name="Hofmann A."/>
            <person name="Zhang G."/>
            <person name="Fang X."/>
            <person name="Kang Y."/>
            <person name="Campbell B.E."/>
            <person name="Loukas A."/>
            <person name="Ranganathan S."/>
            <person name="Rollinson D."/>
            <person name="Rinaldi G."/>
            <person name="Brindley P.J."/>
            <person name="Yang H."/>
            <person name="Wang J."/>
            <person name="Wang J."/>
            <person name="Gasser R.B."/>
        </authorList>
    </citation>
    <scope>NUCLEOTIDE SEQUENCE</scope>
</reference>
<reference evidence="2" key="4">
    <citation type="journal article" date="2022" name="PLoS Pathog.">
        <title>Chromosome-level genome of Schistosoma haematobium underpins genome-wide explorations of molecular variation.</title>
        <authorList>
            <person name="Stroehlein A.J."/>
            <person name="Korhonen P.K."/>
            <person name="Lee V.V."/>
            <person name="Ralph S.A."/>
            <person name="Mentink-Kane M."/>
            <person name="You H."/>
            <person name="McManus D.P."/>
            <person name="Tchuente L.T."/>
            <person name="Stothard J.R."/>
            <person name="Kaur P."/>
            <person name="Dudchenko O."/>
            <person name="Aiden E.L."/>
            <person name="Yang B."/>
            <person name="Yang H."/>
            <person name="Emery A.M."/>
            <person name="Webster B.L."/>
            <person name="Brindley P.J."/>
            <person name="Rollinson D."/>
            <person name="Chang B.C.H."/>
            <person name="Gasser R.B."/>
            <person name="Young N.D."/>
        </authorList>
    </citation>
    <scope>NUCLEOTIDE SEQUENCE</scope>
</reference>
<accession>A0A922LT45</accession>
<organism evidence="2 3">
    <name type="scientific">Schistosoma haematobium</name>
    <name type="common">Blood fluke</name>
    <dbReference type="NCBI Taxonomy" id="6185"/>
    <lineage>
        <taxon>Eukaryota</taxon>
        <taxon>Metazoa</taxon>
        <taxon>Spiralia</taxon>
        <taxon>Lophotrochozoa</taxon>
        <taxon>Platyhelminthes</taxon>
        <taxon>Trematoda</taxon>
        <taxon>Digenea</taxon>
        <taxon>Strigeidida</taxon>
        <taxon>Schistosomatoidea</taxon>
        <taxon>Schistosomatidae</taxon>
        <taxon>Schistosoma</taxon>
    </lineage>
</organism>
<keyword evidence="3" id="KW-1185">Reference proteome</keyword>
<evidence type="ECO:0000313" key="3">
    <source>
        <dbReference type="Proteomes" id="UP000471633"/>
    </source>
</evidence>
<comment type="caution">
    <text evidence="2">The sequence shown here is derived from an EMBL/GenBank/DDBJ whole genome shotgun (WGS) entry which is preliminary data.</text>
</comment>
<evidence type="ECO:0000259" key="1">
    <source>
        <dbReference type="PROSITE" id="PS50878"/>
    </source>
</evidence>
<evidence type="ECO:0000313" key="2">
    <source>
        <dbReference type="EMBL" id="KAH9592676.1"/>
    </source>
</evidence>
<dbReference type="PANTHER" id="PTHR21301">
    <property type="entry name" value="REVERSE TRANSCRIPTASE"/>
    <property type="match status" value="1"/>
</dbReference>
<dbReference type="EMBL" id="AMPZ03000002">
    <property type="protein sequence ID" value="KAH9592676.1"/>
    <property type="molecule type" value="Genomic_DNA"/>
</dbReference>
<dbReference type="SUPFAM" id="SSF56672">
    <property type="entry name" value="DNA/RNA polymerases"/>
    <property type="match status" value="1"/>
</dbReference>
<dbReference type="InterPro" id="IPR043502">
    <property type="entry name" value="DNA/RNA_pol_sf"/>
</dbReference>
<sequence length="720" mass="82992">MYCANISYNSDKLRLLIALSKFIKGTNCFKFLKRRLPTQIIKRLDELVNLKCKIISERVKLDFYKSCLSNHIFPIQLYKNLRSSKLQPNIPNLIRLTKSYIDKCHDKLINLIELHTQALPVLTELSIVCHIKFINFCSTVILKTKEGIRKKLEKSCCNNNNLTSFPINPDKYVTNLSSIVLSVHEKEALSLGLKFSVPITQISELTVNAQFENLYDQLCTLTPSSLENQSWFKAKLVDIAHHFHSSGPKQRSILTSQHFKSLKELRNNADIIILKPDKGSGVVIMNKSDYKNKMESILSDKSKFLADVDFDGLRKLEKKVNSNLVKLLNMNAINKDEFNLLKPMGSAYPNLYGLPKIHKPNNPLRPILSMCRSPTHNLAKWLTKLLNPIRNQYCKYSLTDSFELINYLKDINIKTKTMCSFDVNTLFTNVPLRKTVDILCDFISSENLPLPFPVKTLKDLLLLCTDNVKFTFEGEHFRQIDGVAMGSPLGPLLADVFMGYVENLVGDSIRKMGLYKRYVDDIIIIGDKIEDISHLLEEFNSSQNHISLTCEEEKNNQLPFLDILITRRDDGSIKRAIYRKPTWTGQYLNFHSHCPIHYKRGLIKSLFNRINRICTSDTIEVEMKLLTDALFNNGYPLKFINRWKGCNMTRSMTLLAPKKRVYITLPFRGDTNSLMLKQRLKLAINRTFYAAQLVIIEKTRSMFHQKPKQHENDCHIPLCL</sequence>
<dbReference type="PANTHER" id="PTHR21301:SF10">
    <property type="entry name" value="REVERSE TRANSCRIPTASE DOMAIN-CONTAINING PROTEIN"/>
    <property type="match status" value="1"/>
</dbReference>
<dbReference type="KEGG" id="shx:MS3_00004520"/>
<dbReference type="CTD" id="75577240"/>
<reference evidence="2" key="3">
    <citation type="submission" date="2021-06" db="EMBL/GenBank/DDBJ databases">
        <title>Chromosome-level genome assembly for S. haematobium.</title>
        <authorList>
            <person name="Stroehlein A.J."/>
        </authorList>
    </citation>
    <scope>NUCLEOTIDE SEQUENCE</scope>
</reference>
<dbReference type="InterPro" id="IPR058912">
    <property type="entry name" value="HTH_animal"/>
</dbReference>